<dbReference type="GO" id="GO:0006355">
    <property type="term" value="P:regulation of DNA-templated transcription"/>
    <property type="evidence" value="ECO:0007669"/>
    <property type="project" value="InterPro"/>
</dbReference>
<evidence type="ECO:0000256" key="4">
    <source>
        <dbReference type="ARBA" id="ARBA00023125"/>
    </source>
</evidence>
<evidence type="ECO:0000256" key="5">
    <source>
        <dbReference type="ARBA" id="ARBA00023163"/>
    </source>
</evidence>
<sequence>MRSAMVIASDANDIEAVRKALGAAFRFKAAADVSAALQILDRERYELVFVDLDCLSRHADTHGTEATLQAFQQRHPSIEMVVMTPPHRIRSAVGWVKTGASDYIGYPISHDEVKLVAESIAESILRQSELDYLRDQFWQTDALEVVQTKSPTMAEVFRKIRSVASTRTTVLLVGETGTGKGVMAKLVHQHSNRREARFISVHCGAIPDTLLESELFGHEKGAFTGAVRKKLGKFEIANGGTIFLDEIGTLTPPAQIKLLQVLQDGTFSRVGGEETIHTGARVIAATNADLKALSEAGLFRKDLYYRLNVFPIEIPSLRRRTEDLPHLIEVFLKGLNREFQKSIHDVHPRVIEALARYDWPGNVRELENLLERAYILENSSLLTPAAFPSELFEDQERLAVVPINEHLPLAEARKSALDDFECRYIKALVARNQGRINLSASEAGISTRQLHKLMSKHGIRKEAFRKPSQ</sequence>
<accession>A0AA41R6Q6</accession>
<evidence type="ECO:0000256" key="6">
    <source>
        <dbReference type="PROSITE-ProRule" id="PRU00169"/>
    </source>
</evidence>
<feature type="domain" description="Response regulatory" evidence="8">
    <location>
        <begin position="3"/>
        <end position="121"/>
    </location>
</feature>
<feature type="modified residue" description="4-aspartylphosphate" evidence="6">
    <location>
        <position position="51"/>
    </location>
</feature>
<keyword evidence="1" id="KW-0547">Nucleotide-binding</keyword>
<dbReference type="Pfam" id="PF25601">
    <property type="entry name" value="AAA_lid_14"/>
    <property type="match status" value="1"/>
</dbReference>
<reference evidence="9" key="1">
    <citation type="submission" date="2022-04" db="EMBL/GenBank/DDBJ databases">
        <title>Desulfatitalea alkaliphila sp. nov., a novel anaerobic sulfate-reducing bacterium isolated from terrestrial mud volcano, Taman Peninsula, Russia.</title>
        <authorList>
            <person name="Khomyakova M.A."/>
            <person name="Merkel A.Y."/>
            <person name="Slobodkin A.I."/>
        </authorList>
    </citation>
    <scope>NUCLEOTIDE SEQUENCE</scope>
    <source>
        <strain evidence="9">M08but</strain>
    </source>
</reference>
<dbReference type="EMBL" id="JALJRB010000032">
    <property type="protein sequence ID" value="MCJ8502731.1"/>
    <property type="molecule type" value="Genomic_DNA"/>
</dbReference>
<dbReference type="InterPro" id="IPR027417">
    <property type="entry name" value="P-loop_NTPase"/>
</dbReference>
<dbReference type="AlphaFoldDB" id="A0AA41R6Q6"/>
<evidence type="ECO:0000256" key="3">
    <source>
        <dbReference type="ARBA" id="ARBA00023015"/>
    </source>
</evidence>
<evidence type="ECO:0000313" key="9">
    <source>
        <dbReference type="EMBL" id="MCJ8502731.1"/>
    </source>
</evidence>
<protein>
    <submittedName>
        <fullName evidence="9">Sigma-54 dependent transcriptional regulator</fullName>
    </submittedName>
</protein>
<comment type="caution">
    <text evidence="9">The sequence shown here is derived from an EMBL/GenBank/DDBJ whole genome shotgun (WGS) entry which is preliminary data.</text>
</comment>
<dbReference type="Gene3D" id="1.10.10.60">
    <property type="entry name" value="Homeodomain-like"/>
    <property type="match status" value="1"/>
</dbReference>
<dbReference type="InterPro" id="IPR009057">
    <property type="entry name" value="Homeodomain-like_sf"/>
</dbReference>
<keyword evidence="10" id="KW-1185">Reference proteome</keyword>
<keyword evidence="2" id="KW-0067">ATP-binding</keyword>
<evidence type="ECO:0000313" key="10">
    <source>
        <dbReference type="Proteomes" id="UP001165427"/>
    </source>
</evidence>
<dbReference type="PROSITE" id="PS50045">
    <property type="entry name" value="SIGMA54_INTERACT_4"/>
    <property type="match status" value="1"/>
</dbReference>
<dbReference type="PROSITE" id="PS00675">
    <property type="entry name" value="SIGMA54_INTERACT_1"/>
    <property type="match status" value="1"/>
</dbReference>
<dbReference type="CDD" id="cd00156">
    <property type="entry name" value="REC"/>
    <property type="match status" value="1"/>
</dbReference>
<dbReference type="InterPro" id="IPR001789">
    <property type="entry name" value="Sig_transdc_resp-reg_receiver"/>
</dbReference>
<dbReference type="CDD" id="cd00009">
    <property type="entry name" value="AAA"/>
    <property type="match status" value="1"/>
</dbReference>
<evidence type="ECO:0000259" key="7">
    <source>
        <dbReference type="PROSITE" id="PS50045"/>
    </source>
</evidence>
<keyword evidence="5" id="KW-0804">Transcription</keyword>
<dbReference type="InterPro" id="IPR002078">
    <property type="entry name" value="Sigma_54_int"/>
</dbReference>
<evidence type="ECO:0000256" key="1">
    <source>
        <dbReference type="ARBA" id="ARBA00022741"/>
    </source>
</evidence>
<dbReference type="GO" id="GO:0000160">
    <property type="term" value="P:phosphorelay signal transduction system"/>
    <property type="evidence" value="ECO:0007669"/>
    <property type="project" value="InterPro"/>
</dbReference>
<dbReference type="PROSITE" id="PS00676">
    <property type="entry name" value="SIGMA54_INTERACT_2"/>
    <property type="match status" value="1"/>
</dbReference>
<evidence type="ECO:0000256" key="2">
    <source>
        <dbReference type="ARBA" id="ARBA00022840"/>
    </source>
</evidence>
<dbReference type="RefSeq" id="WP_246913985.1">
    <property type="nucleotide sequence ID" value="NZ_JALJRB010000032.1"/>
</dbReference>
<keyword evidence="6" id="KW-0597">Phosphoprotein</keyword>
<dbReference type="InterPro" id="IPR025944">
    <property type="entry name" value="Sigma_54_int_dom_CS"/>
</dbReference>
<dbReference type="InterPro" id="IPR011006">
    <property type="entry name" value="CheY-like_superfamily"/>
</dbReference>
<gene>
    <name evidence="9" type="ORF">MRX98_19300</name>
</gene>
<dbReference type="Pfam" id="PF00158">
    <property type="entry name" value="Sigma54_activat"/>
    <property type="match status" value="1"/>
</dbReference>
<dbReference type="PROSITE" id="PS50110">
    <property type="entry name" value="RESPONSE_REGULATORY"/>
    <property type="match status" value="1"/>
</dbReference>
<dbReference type="GO" id="GO:0003677">
    <property type="term" value="F:DNA binding"/>
    <property type="evidence" value="ECO:0007669"/>
    <property type="project" value="UniProtKB-KW"/>
</dbReference>
<dbReference type="GO" id="GO:0005524">
    <property type="term" value="F:ATP binding"/>
    <property type="evidence" value="ECO:0007669"/>
    <property type="project" value="UniProtKB-KW"/>
</dbReference>
<name>A0AA41R6Q6_9BACT</name>
<feature type="domain" description="Sigma-54 factor interaction" evidence="7">
    <location>
        <begin position="146"/>
        <end position="375"/>
    </location>
</feature>
<dbReference type="Gene3D" id="3.40.50.2300">
    <property type="match status" value="1"/>
</dbReference>
<dbReference type="Gene3D" id="3.40.50.300">
    <property type="entry name" value="P-loop containing nucleotide triphosphate hydrolases"/>
    <property type="match status" value="1"/>
</dbReference>
<dbReference type="InterPro" id="IPR003593">
    <property type="entry name" value="AAA+_ATPase"/>
</dbReference>
<dbReference type="PANTHER" id="PTHR32071">
    <property type="entry name" value="TRANSCRIPTIONAL REGULATORY PROTEIN"/>
    <property type="match status" value="1"/>
</dbReference>
<organism evidence="9 10">
    <name type="scientific">Desulfatitalea alkaliphila</name>
    <dbReference type="NCBI Taxonomy" id="2929485"/>
    <lineage>
        <taxon>Bacteria</taxon>
        <taxon>Pseudomonadati</taxon>
        <taxon>Thermodesulfobacteriota</taxon>
        <taxon>Desulfobacteria</taxon>
        <taxon>Desulfobacterales</taxon>
        <taxon>Desulfosarcinaceae</taxon>
        <taxon>Desulfatitalea</taxon>
    </lineage>
</organism>
<dbReference type="SUPFAM" id="SSF52540">
    <property type="entry name" value="P-loop containing nucleoside triphosphate hydrolases"/>
    <property type="match status" value="1"/>
</dbReference>
<dbReference type="PROSITE" id="PS00688">
    <property type="entry name" value="SIGMA54_INTERACT_3"/>
    <property type="match status" value="1"/>
</dbReference>
<dbReference type="Proteomes" id="UP001165427">
    <property type="component" value="Unassembled WGS sequence"/>
</dbReference>
<dbReference type="SMART" id="SM00382">
    <property type="entry name" value="AAA"/>
    <property type="match status" value="1"/>
</dbReference>
<dbReference type="FunFam" id="3.40.50.300:FF:000006">
    <property type="entry name" value="DNA-binding transcriptional regulator NtrC"/>
    <property type="match status" value="1"/>
</dbReference>
<dbReference type="SUPFAM" id="SSF52172">
    <property type="entry name" value="CheY-like"/>
    <property type="match status" value="1"/>
</dbReference>
<dbReference type="Gene3D" id="1.10.8.60">
    <property type="match status" value="1"/>
</dbReference>
<keyword evidence="3" id="KW-0805">Transcription regulation</keyword>
<dbReference type="SUPFAM" id="SSF46689">
    <property type="entry name" value="Homeodomain-like"/>
    <property type="match status" value="1"/>
</dbReference>
<dbReference type="InterPro" id="IPR058031">
    <property type="entry name" value="AAA_lid_NorR"/>
</dbReference>
<dbReference type="InterPro" id="IPR025662">
    <property type="entry name" value="Sigma_54_int_dom_ATP-bd_1"/>
</dbReference>
<dbReference type="InterPro" id="IPR025943">
    <property type="entry name" value="Sigma_54_int_dom_ATP-bd_2"/>
</dbReference>
<proteinExistence type="predicted"/>
<evidence type="ECO:0000259" key="8">
    <source>
        <dbReference type="PROSITE" id="PS50110"/>
    </source>
</evidence>
<keyword evidence="4" id="KW-0238">DNA-binding</keyword>